<feature type="binding site" evidence="4">
    <location>
        <begin position="217"/>
        <end position="218"/>
    </location>
    <ligand>
        <name>FAD</name>
        <dbReference type="ChEBI" id="CHEBI:57692"/>
    </ligand>
</feature>
<dbReference type="InterPro" id="IPR014731">
    <property type="entry name" value="ETF_asu_C"/>
</dbReference>
<keyword evidence="4" id="KW-0274">FAD</keyword>
<evidence type="ECO:0000256" key="2">
    <source>
        <dbReference type="ARBA" id="ARBA00022448"/>
    </source>
</evidence>
<organism evidence="6 7">
    <name type="scientific">Desulfitobacterium metallireducens DSM 15288</name>
    <dbReference type="NCBI Taxonomy" id="871968"/>
    <lineage>
        <taxon>Bacteria</taxon>
        <taxon>Bacillati</taxon>
        <taxon>Bacillota</taxon>
        <taxon>Clostridia</taxon>
        <taxon>Eubacteriales</taxon>
        <taxon>Desulfitobacteriaceae</taxon>
        <taxon>Desulfitobacterium</taxon>
    </lineage>
</organism>
<dbReference type="PANTHER" id="PTHR43153">
    <property type="entry name" value="ELECTRON TRANSFER FLAVOPROTEIN ALPHA"/>
    <property type="match status" value="1"/>
</dbReference>
<dbReference type="InterPro" id="IPR001308">
    <property type="entry name" value="ETF_a/FixB"/>
</dbReference>
<evidence type="ECO:0000259" key="5">
    <source>
        <dbReference type="SMART" id="SM00893"/>
    </source>
</evidence>
<feature type="binding site" evidence="4">
    <location>
        <position position="192"/>
    </location>
    <ligand>
        <name>FAD</name>
        <dbReference type="ChEBI" id="CHEBI:57692"/>
    </ligand>
</feature>
<gene>
    <name evidence="6" type="ORF">DESME_03325</name>
</gene>
<keyword evidence="7" id="KW-1185">Reference proteome</keyword>
<dbReference type="Pfam" id="PF01012">
    <property type="entry name" value="ETF"/>
    <property type="match status" value="1"/>
</dbReference>
<dbReference type="SUPFAM" id="SSF52467">
    <property type="entry name" value="DHS-like NAD/FAD-binding domain"/>
    <property type="match status" value="1"/>
</dbReference>
<dbReference type="SUPFAM" id="SSF52402">
    <property type="entry name" value="Adenine nucleotide alpha hydrolases-like"/>
    <property type="match status" value="1"/>
</dbReference>
<evidence type="ECO:0000313" key="6">
    <source>
        <dbReference type="EMBL" id="AHF06191.1"/>
    </source>
</evidence>
<dbReference type="OrthoDB" id="9770286at2"/>
<protein>
    <submittedName>
        <fullName evidence="6">Electron transfer flavoprotein subunit alpha</fullName>
    </submittedName>
</protein>
<dbReference type="Pfam" id="PF00766">
    <property type="entry name" value="ETF_alpha"/>
    <property type="match status" value="1"/>
</dbReference>
<dbReference type="KEGG" id="dmt:DESME_03325"/>
<comment type="similarity">
    <text evidence="1">Belongs to the ETF alpha-subunit/FixB family.</text>
</comment>
<feature type="domain" description="Electron transfer flavoprotein alpha/beta-subunit N-terminal" evidence="5">
    <location>
        <begin position="4"/>
        <end position="171"/>
    </location>
</feature>
<sequence>MSEIWAISEKTATLLELVAHAKVLVKDEQIVAFAFSPEEAETVASHGADKVIHLQGEGRPEAWVDKIIELANSAKPAAILWGTSKRAKEMAARVSAALNTGLISECFNLERTEEFIGERYIYGGLCVSTEASSSQPFMATVSAKTIEALPEGFKANIAVLAGANEVYQVKELRQSQASSNLGEAGVVVCVGRGISKKEDIELARRLAKALKGEVGCTRPVAEDLDWMPEEYYIGISGQTVKPSLYFGIGVSGQIQHVSGIRDSKVVIAIEKNENAPILEAADYILLGDLYEILPALLKALSA</sequence>
<name>W0EAX4_9FIRM</name>
<dbReference type="PANTHER" id="PTHR43153:SF1">
    <property type="entry name" value="ELECTRON TRANSFER FLAVOPROTEIN SUBUNIT ALPHA, MITOCHONDRIAL"/>
    <property type="match status" value="1"/>
</dbReference>
<accession>W0EAX4</accession>
<dbReference type="Gene3D" id="3.40.50.620">
    <property type="entry name" value="HUPs"/>
    <property type="match status" value="1"/>
</dbReference>
<dbReference type="EMBL" id="CP007032">
    <property type="protein sequence ID" value="AHF06191.1"/>
    <property type="molecule type" value="Genomic_DNA"/>
</dbReference>
<dbReference type="GO" id="GO:0009055">
    <property type="term" value="F:electron transfer activity"/>
    <property type="evidence" value="ECO:0007669"/>
    <property type="project" value="InterPro"/>
</dbReference>
<reference evidence="6 7" key="1">
    <citation type="submission" date="2013-12" db="EMBL/GenBank/DDBJ databases">
        <authorList>
            <consortium name="DOE Joint Genome Institute"/>
            <person name="Smidt H."/>
            <person name="Huntemann M."/>
            <person name="Han J."/>
            <person name="Chen A."/>
            <person name="Kyrpides N."/>
            <person name="Mavromatis K."/>
            <person name="Markowitz V."/>
            <person name="Palaniappan K."/>
            <person name="Ivanova N."/>
            <person name="Schaumberg A."/>
            <person name="Pati A."/>
            <person name="Liolios K."/>
            <person name="Nordberg H.P."/>
            <person name="Cantor M.N."/>
            <person name="Hua S.X."/>
            <person name="Woyke T."/>
        </authorList>
    </citation>
    <scope>NUCLEOTIDE SEQUENCE [LARGE SCALE GENOMIC DNA]</scope>
    <source>
        <strain evidence="7">DSM 15288</strain>
    </source>
</reference>
<dbReference type="STRING" id="871968.DESME_03325"/>
<feature type="binding site" evidence="4">
    <location>
        <begin position="249"/>
        <end position="256"/>
    </location>
    <ligand>
        <name>FAD</name>
        <dbReference type="ChEBI" id="CHEBI:57692"/>
    </ligand>
</feature>
<dbReference type="SMART" id="SM00893">
    <property type="entry name" value="ETF"/>
    <property type="match status" value="1"/>
</dbReference>
<dbReference type="GO" id="GO:0050660">
    <property type="term" value="F:flavin adenine dinucleotide binding"/>
    <property type="evidence" value="ECO:0007669"/>
    <property type="project" value="InterPro"/>
</dbReference>
<keyword evidence="2" id="KW-0813">Transport</keyword>
<keyword evidence="3" id="KW-0285">Flavoprotein</keyword>
<dbReference type="InterPro" id="IPR014730">
    <property type="entry name" value="ETF_a/b_N"/>
</dbReference>
<dbReference type="InterPro" id="IPR029035">
    <property type="entry name" value="DHS-like_NAD/FAD-binding_dom"/>
</dbReference>
<dbReference type="RefSeq" id="WP_006715311.1">
    <property type="nucleotide sequence ID" value="NZ_CP007032.1"/>
</dbReference>
<evidence type="ECO:0000256" key="4">
    <source>
        <dbReference type="PIRSR" id="PIRSR000089-1"/>
    </source>
</evidence>
<dbReference type="GO" id="GO:0033539">
    <property type="term" value="P:fatty acid beta-oxidation using acyl-CoA dehydrogenase"/>
    <property type="evidence" value="ECO:0007669"/>
    <property type="project" value="TreeGrafter"/>
</dbReference>
<evidence type="ECO:0000256" key="1">
    <source>
        <dbReference type="ARBA" id="ARBA00005817"/>
    </source>
</evidence>
<evidence type="ECO:0000313" key="7">
    <source>
        <dbReference type="Proteomes" id="UP000010847"/>
    </source>
</evidence>
<dbReference type="Proteomes" id="UP000010847">
    <property type="component" value="Chromosome"/>
</dbReference>
<dbReference type="FunFam" id="3.40.50.1220:FF:000004">
    <property type="entry name" value="Electron transfer flavoprotein"/>
    <property type="match status" value="1"/>
</dbReference>
<comment type="cofactor">
    <cofactor evidence="4">
        <name>FAD</name>
        <dbReference type="ChEBI" id="CHEBI:57692"/>
    </cofactor>
    <text evidence="4">Binds 1 FAD per dimer.</text>
</comment>
<proteinExistence type="inferred from homology"/>
<dbReference type="eggNOG" id="COG2025">
    <property type="taxonomic scope" value="Bacteria"/>
</dbReference>
<dbReference type="HOGENOM" id="CLU_034178_0_1_9"/>
<dbReference type="InterPro" id="IPR014729">
    <property type="entry name" value="Rossmann-like_a/b/a_fold"/>
</dbReference>
<dbReference type="AlphaFoldDB" id="W0EAX4"/>
<dbReference type="PIRSF" id="PIRSF000089">
    <property type="entry name" value="Electra_flavoP_a"/>
    <property type="match status" value="1"/>
</dbReference>
<dbReference type="Gene3D" id="3.40.50.1220">
    <property type="entry name" value="TPP-binding domain"/>
    <property type="match status" value="1"/>
</dbReference>
<evidence type="ECO:0000256" key="3">
    <source>
        <dbReference type="ARBA" id="ARBA00022630"/>
    </source>
</evidence>